<feature type="compositionally biased region" description="Low complexity" evidence="1">
    <location>
        <begin position="1099"/>
        <end position="1111"/>
    </location>
</feature>
<organism evidence="3 4">
    <name type="scientific">Cryptosporidium canis</name>
    <dbReference type="NCBI Taxonomy" id="195482"/>
    <lineage>
        <taxon>Eukaryota</taxon>
        <taxon>Sar</taxon>
        <taxon>Alveolata</taxon>
        <taxon>Apicomplexa</taxon>
        <taxon>Conoidasida</taxon>
        <taxon>Coccidia</taxon>
        <taxon>Eucoccidiorida</taxon>
        <taxon>Eimeriorina</taxon>
        <taxon>Cryptosporidiidae</taxon>
        <taxon>Cryptosporidium</taxon>
    </lineage>
</organism>
<feature type="region of interest" description="Disordered" evidence="1">
    <location>
        <begin position="539"/>
        <end position="563"/>
    </location>
</feature>
<feature type="compositionally biased region" description="Basic and acidic residues" evidence="1">
    <location>
        <begin position="1117"/>
        <end position="1127"/>
    </location>
</feature>
<reference evidence="3" key="1">
    <citation type="submission" date="2022-10" db="EMBL/GenBank/DDBJ databases">
        <title>Adaptive evolution leads to modifications in subtelomeric GC content in a zoonotic Cryptosporidium species.</title>
        <authorList>
            <person name="Li J."/>
            <person name="Feng Y."/>
            <person name="Xiao L."/>
        </authorList>
    </citation>
    <scope>NUCLEOTIDE SEQUENCE</scope>
    <source>
        <strain evidence="3">25894</strain>
    </source>
</reference>
<dbReference type="Proteomes" id="UP001071777">
    <property type="component" value="Unassembled WGS sequence"/>
</dbReference>
<keyword evidence="2" id="KW-0472">Membrane</keyword>
<name>A0ABQ8P7R6_9CRYT</name>
<dbReference type="EMBL" id="JAPCXB010000060">
    <property type="protein sequence ID" value="KAJ1611365.1"/>
    <property type="molecule type" value="Genomic_DNA"/>
</dbReference>
<dbReference type="SUPFAM" id="SSF101447">
    <property type="entry name" value="Formin homology 2 domain (FH2 domain)"/>
    <property type="match status" value="1"/>
</dbReference>
<feature type="compositionally biased region" description="Low complexity" evidence="1">
    <location>
        <begin position="1072"/>
        <end position="1082"/>
    </location>
</feature>
<evidence type="ECO:0000313" key="4">
    <source>
        <dbReference type="Proteomes" id="UP001071777"/>
    </source>
</evidence>
<comment type="caution">
    <text evidence="3">The sequence shown here is derived from an EMBL/GenBank/DDBJ whole genome shotgun (WGS) entry which is preliminary data.</text>
</comment>
<accession>A0ABQ8P7R6</accession>
<gene>
    <name evidence="3" type="ORF">OJ252_1549</name>
</gene>
<proteinExistence type="predicted"/>
<keyword evidence="2" id="KW-1133">Transmembrane helix</keyword>
<keyword evidence="4" id="KW-1185">Reference proteome</keyword>
<feature type="transmembrane region" description="Helical" evidence="2">
    <location>
        <begin position="133"/>
        <end position="152"/>
    </location>
</feature>
<protein>
    <submittedName>
        <fullName evidence="3">Uncharacterized protein</fullName>
    </submittedName>
</protein>
<feature type="transmembrane region" description="Helical" evidence="2">
    <location>
        <begin position="419"/>
        <end position="435"/>
    </location>
</feature>
<sequence>MTLKSKNQPRNTLISQEPETISEQCPNNTKLSTEMAGSLKRKLFNKKRYMLMSAMILISLFIWILYANKQLPPIYLSSHAEKLSLALKKYISHFKRFQEYKRNLFNFIWRFSHLTWGNLCTFIGNINLKSKKLVFFLSGQLNLMLIWTKYILNISFSTAKFEYKKLSRKYQIIMFMQTTIYRVFQVAIGKILDFFQYIQFFFAHSSNYTFYFTTISIIVINVIVWENIIMKNTFEDYRLNNLKIVTSTISSLLTVYYLTNIERFAQQVVGKYYNYIYGFCSRAFLHSDSQPNDEFDDHSMKDFTFISNDWWRARKFESLFKGVEIINEIKKRSEPQITNTISKKLNPFKNGILNRFRLSGEFSKDICNVLINGNQEIRIFLRVVLFFISTSIVTLILYLENKRVNTNKNIRSHSKIYSFFTVVSGLSIPILLNNIQKFSTYKEQGQIIFILLFLSLKLITNHKHFLILILELIHNIKSKFSKDNNFEKIFLHCQEKESYIENTQTNNNEKPQISEISSLTKDRTRKTSLLIKTTKSCSNSLSNDVKTKSDKKCSNQRKQSLSKDLNKNRMKQLNDLIRTKITSKHGLQEMFNHSIDPHSDEKIKSNSSIISLSEIIGVFKKLLNTLKDMTFGMFIEKVLGSVLYIFIKDHRGLIISSFDHYKLSKYIKESKVPMNVKEELLRSMTLCYTNIGNPQIIRSINLPKKELIHDLEKFKMVIPNTPAMEKLKNSKELSSLSQLEIILKPFSGIKSLEEKINTEIQYYLILNSINVLSVSCETIKESCKAVINSESLIELINNITNHDLEKINLLLNSNIDYGKISSIIKSVILMNENKTSIWNRFSLITSSISKVHMELVGKLIKLKDIDIDEIFVQWNILRSGLKYVLNQIKNNRKSYEDIYMGGLPLHTLQMALHYLNSTAKKTSDLVQESIVACSEFCLYFNLKTIDELYELNKSSAGQSKLFELCKKDCNDILNLIQTIQSVLEELCENKIRIDGKEIDISYLSSMLPAVVLNSEHKCCIKETESNCKLHGKGLQDTFRLYAEGNFPAITNSSQLVQSKRESSKFIPERPRSSIPRESSNNRDTSTIHTNEEKPHTDHSSNNSSNNESLSNQTGLRRPKEITKKEEVNNLENLPFLPSTPEELIQ</sequence>
<evidence type="ECO:0000256" key="2">
    <source>
        <dbReference type="SAM" id="Phobius"/>
    </source>
</evidence>
<evidence type="ECO:0000313" key="3">
    <source>
        <dbReference type="EMBL" id="KAJ1611365.1"/>
    </source>
</evidence>
<keyword evidence="2" id="KW-0812">Transmembrane</keyword>
<feature type="transmembrane region" description="Helical" evidence="2">
    <location>
        <begin position="208"/>
        <end position="229"/>
    </location>
</feature>
<feature type="region of interest" description="Disordered" evidence="1">
    <location>
        <begin position="1052"/>
        <end position="1145"/>
    </location>
</feature>
<feature type="transmembrane region" description="Helical" evidence="2">
    <location>
        <begin position="49"/>
        <end position="66"/>
    </location>
</feature>
<feature type="transmembrane region" description="Helical" evidence="2">
    <location>
        <begin position="379"/>
        <end position="399"/>
    </location>
</feature>
<evidence type="ECO:0000256" key="1">
    <source>
        <dbReference type="SAM" id="MobiDB-lite"/>
    </source>
</evidence>
<feature type="compositionally biased region" description="Basic and acidic residues" evidence="1">
    <location>
        <begin position="1089"/>
        <end position="1098"/>
    </location>
</feature>
<feature type="transmembrane region" description="Helical" evidence="2">
    <location>
        <begin position="447"/>
        <end position="473"/>
    </location>
</feature>
<feature type="compositionally biased region" description="Basic and acidic residues" evidence="1">
    <location>
        <begin position="1058"/>
        <end position="1071"/>
    </location>
</feature>